<dbReference type="CDD" id="cd11073">
    <property type="entry name" value="CYP76-like"/>
    <property type="match status" value="1"/>
</dbReference>
<keyword evidence="6 8" id="KW-0503">Monooxygenase</keyword>
<keyword evidence="9" id="KW-1133">Transmembrane helix</keyword>
<accession>A0ABD2R701</accession>
<gene>
    <name evidence="10" type="ORF">AABB24_037401</name>
</gene>
<dbReference type="PRINTS" id="PR00463">
    <property type="entry name" value="EP450I"/>
</dbReference>
<evidence type="ECO:0000256" key="8">
    <source>
        <dbReference type="RuleBase" id="RU000461"/>
    </source>
</evidence>
<evidence type="ECO:0000256" key="7">
    <source>
        <dbReference type="PIRSR" id="PIRSR602401-1"/>
    </source>
</evidence>
<evidence type="ECO:0000256" key="5">
    <source>
        <dbReference type="ARBA" id="ARBA00023004"/>
    </source>
</evidence>
<keyword evidence="9" id="KW-0472">Membrane</keyword>
<dbReference type="Gene3D" id="1.10.630.10">
    <property type="entry name" value="Cytochrome P450"/>
    <property type="match status" value="1"/>
</dbReference>
<comment type="similarity">
    <text evidence="1 8">Belongs to the cytochrome P450 family.</text>
</comment>
<evidence type="ECO:0000256" key="4">
    <source>
        <dbReference type="ARBA" id="ARBA00023002"/>
    </source>
</evidence>
<protein>
    <recommendedName>
        <fullName evidence="12">Cytochrome P450</fullName>
    </recommendedName>
</protein>
<evidence type="ECO:0000256" key="9">
    <source>
        <dbReference type="SAM" id="Phobius"/>
    </source>
</evidence>
<reference evidence="10 11" key="1">
    <citation type="submission" date="2024-05" db="EMBL/GenBank/DDBJ databases">
        <title>De novo assembly of an allotetraploid wild potato.</title>
        <authorList>
            <person name="Hosaka A.J."/>
        </authorList>
    </citation>
    <scope>NUCLEOTIDE SEQUENCE [LARGE SCALE GENOMIC DNA]</scope>
    <source>
        <tissue evidence="10">Young leaves</tissue>
    </source>
</reference>
<dbReference type="SUPFAM" id="SSF48264">
    <property type="entry name" value="Cytochrome P450"/>
    <property type="match status" value="1"/>
</dbReference>
<dbReference type="PRINTS" id="PR00385">
    <property type="entry name" value="P450"/>
</dbReference>
<dbReference type="Pfam" id="PF00067">
    <property type="entry name" value="p450"/>
    <property type="match status" value="1"/>
</dbReference>
<evidence type="ECO:0000313" key="11">
    <source>
        <dbReference type="Proteomes" id="UP001627284"/>
    </source>
</evidence>
<keyword evidence="2 7" id="KW-0349">Heme</keyword>
<evidence type="ECO:0000313" key="10">
    <source>
        <dbReference type="EMBL" id="KAL3326691.1"/>
    </source>
</evidence>
<feature type="transmembrane region" description="Helical" evidence="9">
    <location>
        <begin position="14"/>
        <end position="32"/>
    </location>
</feature>
<dbReference type="PANTHER" id="PTHR47950:SF14">
    <property type="entry name" value="CYTOCHROME P450 76A2-LIKE ISOFORM X1"/>
    <property type="match status" value="1"/>
</dbReference>
<name>A0ABD2R701_9SOLN</name>
<dbReference type="AlphaFoldDB" id="A0ABD2R701"/>
<dbReference type="InterPro" id="IPR017972">
    <property type="entry name" value="Cyt_P450_CS"/>
</dbReference>
<sequence length="517" mass="59817">HVQSLYSIQFMEWVWGYVFCSVTTVLFLIYHFRRRTLLINDRRQMPPGPRGWPVFGSMFELGNEPHKTLMNLKQKYGPVVWLKLGSINTMVILSAKAAGEFFRNHDMAFAERSVTEVMKSHGYNKGSLALAPYGTYWRIMKRIMTVQMLVNKRITETVEVRRKCIDDLIEWIENRELNSSEAIHLAKFVFLASFNMLGKLLLSRELVDPKSEKGTEFFAAMVGLMECSGHQNIVDVFPWLRWLDPQGLRRKMDRGLGKTIEIVSGFLKERFEERERTGEKKKDFLEVLLEYEGKGKDEPEKISDQELILIILEIFLAGSETTSSSIEWAMTELLCNPEAMDKVKTELSKVLGDTKKFEEADIDNLKYLQAVVKETLRLHPPIPFLVPRKAIQDTEFMGYHIPKGTQVFVNTWAIGRDPECWKDPLDFKPERFLDSNIEYKGQNFEFIPFGAGRRICAGIPLAHRMLHLVLGSLLREFDWEIDVSVLDEALDTQDRMGVTVRKLKPLKAIPKRKNKTL</sequence>
<evidence type="ECO:0000256" key="1">
    <source>
        <dbReference type="ARBA" id="ARBA00010617"/>
    </source>
</evidence>
<evidence type="ECO:0008006" key="12">
    <source>
        <dbReference type="Google" id="ProtNLM"/>
    </source>
</evidence>
<feature type="binding site" description="axial binding residue" evidence="7">
    <location>
        <position position="456"/>
    </location>
    <ligand>
        <name>heme</name>
        <dbReference type="ChEBI" id="CHEBI:30413"/>
    </ligand>
    <ligandPart>
        <name>Fe</name>
        <dbReference type="ChEBI" id="CHEBI:18248"/>
    </ligandPart>
</feature>
<organism evidence="10 11">
    <name type="scientific">Solanum stoloniferum</name>
    <dbReference type="NCBI Taxonomy" id="62892"/>
    <lineage>
        <taxon>Eukaryota</taxon>
        <taxon>Viridiplantae</taxon>
        <taxon>Streptophyta</taxon>
        <taxon>Embryophyta</taxon>
        <taxon>Tracheophyta</taxon>
        <taxon>Spermatophyta</taxon>
        <taxon>Magnoliopsida</taxon>
        <taxon>eudicotyledons</taxon>
        <taxon>Gunneridae</taxon>
        <taxon>Pentapetalae</taxon>
        <taxon>asterids</taxon>
        <taxon>lamiids</taxon>
        <taxon>Solanales</taxon>
        <taxon>Solanaceae</taxon>
        <taxon>Solanoideae</taxon>
        <taxon>Solaneae</taxon>
        <taxon>Solanum</taxon>
    </lineage>
</organism>
<keyword evidence="9" id="KW-0812">Transmembrane</keyword>
<dbReference type="EMBL" id="JBJKTR010000022">
    <property type="protein sequence ID" value="KAL3326691.1"/>
    <property type="molecule type" value="Genomic_DNA"/>
</dbReference>
<keyword evidence="5 7" id="KW-0408">Iron</keyword>
<dbReference type="Proteomes" id="UP001627284">
    <property type="component" value="Unassembled WGS sequence"/>
</dbReference>
<evidence type="ECO:0000256" key="3">
    <source>
        <dbReference type="ARBA" id="ARBA00022723"/>
    </source>
</evidence>
<keyword evidence="11" id="KW-1185">Reference proteome</keyword>
<dbReference type="PROSITE" id="PS00086">
    <property type="entry name" value="CYTOCHROME_P450"/>
    <property type="match status" value="1"/>
</dbReference>
<dbReference type="FunFam" id="1.10.630.10:FF:000007">
    <property type="entry name" value="Cytochrome P450 76C4"/>
    <property type="match status" value="1"/>
</dbReference>
<proteinExistence type="inferred from homology"/>
<dbReference type="InterPro" id="IPR036396">
    <property type="entry name" value="Cyt_P450_sf"/>
</dbReference>
<keyword evidence="3 7" id="KW-0479">Metal-binding</keyword>
<dbReference type="GO" id="GO:0046872">
    <property type="term" value="F:metal ion binding"/>
    <property type="evidence" value="ECO:0007669"/>
    <property type="project" value="UniProtKB-KW"/>
</dbReference>
<comment type="cofactor">
    <cofactor evidence="7">
        <name>heme</name>
        <dbReference type="ChEBI" id="CHEBI:30413"/>
    </cofactor>
</comment>
<comment type="caution">
    <text evidence="10">The sequence shown here is derived from an EMBL/GenBank/DDBJ whole genome shotgun (WGS) entry which is preliminary data.</text>
</comment>
<feature type="non-terminal residue" evidence="10">
    <location>
        <position position="1"/>
    </location>
</feature>
<keyword evidence="4 8" id="KW-0560">Oxidoreductase</keyword>
<dbReference type="InterPro" id="IPR001128">
    <property type="entry name" value="Cyt_P450"/>
</dbReference>
<dbReference type="PANTHER" id="PTHR47950">
    <property type="entry name" value="CYTOCHROME P450, FAMILY 76, SUBFAMILY C, POLYPEPTIDE 5-RELATED"/>
    <property type="match status" value="1"/>
</dbReference>
<evidence type="ECO:0000256" key="6">
    <source>
        <dbReference type="ARBA" id="ARBA00023033"/>
    </source>
</evidence>
<dbReference type="GO" id="GO:0004497">
    <property type="term" value="F:monooxygenase activity"/>
    <property type="evidence" value="ECO:0007669"/>
    <property type="project" value="UniProtKB-KW"/>
</dbReference>
<dbReference type="InterPro" id="IPR002401">
    <property type="entry name" value="Cyt_P450_E_grp-I"/>
</dbReference>
<evidence type="ECO:0000256" key="2">
    <source>
        <dbReference type="ARBA" id="ARBA00022617"/>
    </source>
</evidence>